<name>A0A7C9EN70_OPUST</name>
<dbReference type="AlphaFoldDB" id="A0A7C9EN70"/>
<protein>
    <submittedName>
        <fullName evidence="1">Uncharacterized protein</fullName>
    </submittedName>
</protein>
<sequence>MGIARGAIISITIIATKVYKTALPRESVSAITVVVRRYIPRKTLAPWVNRKCACSEGSSSDAGVQGLIKYIKAKHMIGRPSERKSKSAGAELSRTILNISV</sequence>
<reference evidence="1" key="1">
    <citation type="journal article" date="2013" name="J. Plant Res.">
        <title>Effect of fungi and light on seed germination of three Opuntia species from semiarid lands of central Mexico.</title>
        <authorList>
            <person name="Delgado-Sanchez P."/>
            <person name="Jimenez-Bremont J.F."/>
            <person name="Guerrero-Gonzalez Mde L."/>
            <person name="Flores J."/>
        </authorList>
    </citation>
    <scope>NUCLEOTIDE SEQUENCE</scope>
    <source>
        <tissue evidence="1">Cladode</tissue>
    </source>
</reference>
<evidence type="ECO:0000313" key="1">
    <source>
        <dbReference type="EMBL" id="MBA4664564.1"/>
    </source>
</evidence>
<dbReference type="EMBL" id="GISG01224145">
    <property type="protein sequence ID" value="MBA4664564.1"/>
    <property type="molecule type" value="Transcribed_RNA"/>
</dbReference>
<proteinExistence type="predicted"/>
<organism evidence="1">
    <name type="scientific">Opuntia streptacantha</name>
    <name type="common">Prickly pear cactus</name>
    <name type="synonym">Opuntia cardona</name>
    <dbReference type="NCBI Taxonomy" id="393608"/>
    <lineage>
        <taxon>Eukaryota</taxon>
        <taxon>Viridiplantae</taxon>
        <taxon>Streptophyta</taxon>
        <taxon>Embryophyta</taxon>
        <taxon>Tracheophyta</taxon>
        <taxon>Spermatophyta</taxon>
        <taxon>Magnoliopsida</taxon>
        <taxon>eudicotyledons</taxon>
        <taxon>Gunneridae</taxon>
        <taxon>Pentapetalae</taxon>
        <taxon>Caryophyllales</taxon>
        <taxon>Cactineae</taxon>
        <taxon>Cactaceae</taxon>
        <taxon>Opuntioideae</taxon>
        <taxon>Opuntia</taxon>
    </lineage>
</organism>
<reference evidence="1" key="2">
    <citation type="submission" date="2020-07" db="EMBL/GenBank/DDBJ databases">
        <authorList>
            <person name="Vera ALvarez R."/>
            <person name="Arias-Moreno D.M."/>
            <person name="Jimenez-Jacinto V."/>
            <person name="Jimenez-Bremont J.F."/>
            <person name="Swaminathan K."/>
            <person name="Moose S.P."/>
            <person name="Guerrero-Gonzalez M.L."/>
            <person name="Marino-Ramirez L."/>
            <person name="Landsman D."/>
            <person name="Rodriguez-Kessler M."/>
            <person name="Delgado-Sanchez P."/>
        </authorList>
    </citation>
    <scope>NUCLEOTIDE SEQUENCE</scope>
    <source>
        <tissue evidence="1">Cladode</tissue>
    </source>
</reference>
<accession>A0A7C9EN70</accession>